<feature type="compositionally biased region" description="Basic and acidic residues" evidence="1">
    <location>
        <begin position="10"/>
        <end position="22"/>
    </location>
</feature>
<dbReference type="RefSeq" id="WP_093266782.1">
    <property type="nucleotide sequence ID" value="NZ_FNOK01000015.1"/>
</dbReference>
<dbReference type="SUPFAM" id="SSF55718">
    <property type="entry name" value="SCP-like"/>
    <property type="match status" value="1"/>
</dbReference>
<evidence type="ECO:0000256" key="1">
    <source>
        <dbReference type="SAM" id="MobiDB-lite"/>
    </source>
</evidence>
<dbReference type="EMBL" id="FNOK01000015">
    <property type="protein sequence ID" value="SDX80299.1"/>
    <property type="molecule type" value="Genomic_DNA"/>
</dbReference>
<dbReference type="InterPro" id="IPR036527">
    <property type="entry name" value="SCP2_sterol-bd_dom_sf"/>
</dbReference>
<dbReference type="Proteomes" id="UP000199529">
    <property type="component" value="Unassembled WGS sequence"/>
</dbReference>
<dbReference type="AlphaFoldDB" id="A0A1H3EQS1"/>
<evidence type="ECO:0000313" key="2">
    <source>
        <dbReference type="EMBL" id="SDX80299.1"/>
    </source>
</evidence>
<gene>
    <name evidence="2" type="ORF">SAMN05216215_101597</name>
</gene>
<evidence type="ECO:0000313" key="3">
    <source>
        <dbReference type="Proteomes" id="UP000199529"/>
    </source>
</evidence>
<keyword evidence="3" id="KW-1185">Reference proteome</keyword>
<accession>A0A1H3EQS1</accession>
<dbReference type="OrthoDB" id="5118203at2"/>
<protein>
    <submittedName>
        <fullName evidence="2">Uncharacterized protein</fullName>
    </submittedName>
</protein>
<feature type="region of interest" description="Disordered" evidence="1">
    <location>
        <begin position="1"/>
        <end position="59"/>
    </location>
</feature>
<feature type="compositionally biased region" description="Basic and acidic residues" evidence="1">
    <location>
        <begin position="43"/>
        <end position="59"/>
    </location>
</feature>
<proteinExistence type="predicted"/>
<reference evidence="3" key="1">
    <citation type="submission" date="2016-10" db="EMBL/GenBank/DDBJ databases">
        <authorList>
            <person name="Varghese N."/>
            <person name="Submissions S."/>
        </authorList>
    </citation>
    <scope>NUCLEOTIDE SEQUENCE [LARGE SCALE GENOMIC DNA]</scope>
    <source>
        <strain evidence="3">CGMCC 4.3530</strain>
    </source>
</reference>
<name>A0A1H3EQS1_9PSEU</name>
<dbReference type="STRING" id="418495.SAMN05216215_101597"/>
<organism evidence="2 3">
    <name type="scientific">Saccharopolyspora shandongensis</name>
    <dbReference type="NCBI Taxonomy" id="418495"/>
    <lineage>
        <taxon>Bacteria</taxon>
        <taxon>Bacillati</taxon>
        <taxon>Actinomycetota</taxon>
        <taxon>Actinomycetes</taxon>
        <taxon>Pseudonocardiales</taxon>
        <taxon>Pseudonocardiaceae</taxon>
        <taxon>Saccharopolyspora</taxon>
    </lineage>
</organism>
<sequence>MTGGPALLLRPDDRDAERRGDIGGETPRVVRGSTVDLSGRGPGELKAEGGELPELGRWR</sequence>